<dbReference type="VEuPathDB" id="PiroplasmaDB:BEWA_023770"/>
<dbReference type="SUPFAM" id="SSF48371">
    <property type="entry name" value="ARM repeat"/>
    <property type="match status" value="1"/>
</dbReference>
<evidence type="ECO:0000313" key="6">
    <source>
        <dbReference type="Proteomes" id="UP000031512"/>
    </source>
</evidence>
<dbReference type="KEGG" id="beq:BEWA_023770"/>
<dbReference type="RefSeq" id="XP_004829194.1">
    <property type="nucleotide sequence ID" value="XM_004829137.1"/>
</dbReference>
<dbReference type="PANTHER" id="PTHR12363">
    <property type="entry name" value="TRANSPORTIN 3 AND IMPORTIN 13"/>
    <property type="match status" value="1"/>
</dbReference>
<dbReference type="EMBL" id="CP001669">
    <property type="protein sequence ID" value="AFZ79528.1"/>
    <property type="molecule type" value="Genomic_DNA"/>
</dbReference>
<reference evidence="5 6" key="1">
    <citation type="journal article" date="2012" name="BMC Genomics">
        <title>Comparative genomic analysis and phylogenetic position of Theileria equi.</title>
        <authorList>
            <person name="Kappmeyer L.S."/>
            <person name="Thiagarajan M."/>
            <person name="Herndon D.R."/>
            <person name="Ramsay J.D."/>
            <person name="Caler E."/>
            <person name="Djikeng A."/>
            <person name="Gillespie J.J."/>
            <person name="Lau A.O."/>
            <person name="Roalson E.H."/>
            <person name="Silva J.C."/>
            <person name="Silva M.G."/>
            <person name="Suarez C.E."/>
            <person name="Ueti M.W."/>
            <person name="Nene V.M."/>
            <person name="Mealey R.H."/>
            <person name="Knowles D.P."/>
            <person name="Brayton K.A."/>
        </authorList>
    </citation>
    <scope>NUCLEOTIDE SEQUENCE [LARGE SCALE GENOMIC DNA]</scope>
    <source>
        <strain evidence="5 6">WA</strain>
    </source>
</reference>
<dbReference type="GeneID" id="15806859"/>
<evidence type="ECO:0000313" key="5">
    <source>
        <dbReference type="EMBL" id="AFZ79528.1"/>
    </source>
</evidence>
<keyword evidence="3" id="KW-0813">Transport</keyword>
<dbReference type="GO" id="GO:0005634">
    <property type="term" value="C:nucleus"/>
    <property type="evidence" value="ECO:0007669"/>
    <property type="project" value="UniProtKB-SubCell"/>
</dbReference>
<dbReference type="InterPro" id="IPR016024">
    <property type="entry name" value="ARM-type_fold"/>
</dbReference>
<name>L0AWB1_THEEQ</name>
<proteinExistence type="inferred from homology"/>
<protein>
    <recommendedName>
        <fullName evidence="7">Importin N-terminal domain-containing protein</fullName>
    </recommendedName>
</protein>
<dbReference type="OrthoDB" id="435593at2759"/>
<dbReference type="GO" id="GO:0005737">
    <property type="term" value="C:cytoplasm"/>
    <property type="evidence" value="ECO:0007669"/>
    <property type="project" value="TreeGrafter"/>
</dbReference>
<accession>L0AWB1</accession>
<dbReference type="Gene3D" id="1.25.10.10">
    <property type="entry name" value="Leucine-rich Repeat Variant"/>
    <property type="match status" value="1"/>
</dbReference>
<dbReference type="InterPro" id="IPR051345">
    <property type="entry name" value="Importin_beta-like_NTR"/>
</dbReference>
<organism evidence="5 6">
    <name type="scientific">Theileria equi strain WA</name>
    <dbReference type="NCBI Taxonomy" id="1537102"/>
    <lineage>
        <taxon>Eukaryota</taxon>
        <taxon>Sar</taxon>
        <taxon>Alveolata</taxon>
        <taxon>Apicomplexa</taxon>
        <taxon>Aconoidasida</taxon>
        <taxon>Piroplasmida</taxon>
        <taxon>Theileriidae</taxon>
        <taxon>Theileria</taxon>
    </lineage>
</organism>
<gene>
    <name evidence="5" type="ORF">BEWA_023770</name>
</gene>
<dbReference type="InterPro" id="IPR011989">
    <property type="entry name" value="ARM-like"/>
</dbReference>
<dbReference type="AlphaFoldDB" id="L0AWB1"/>
<comment type="similarity">
    <text evidence="2">Belongs to the importin beta family.</text>
</comment>
<keyword evidence="4" id="KW-0539">Nucleus</keyword>
<dbReference type="Proteomes" id="UP000031512">
    <property type="component" value="Chromosome 1"/>
</dbReference>
<dbReference type="PANTHER" id="PTHR12363:SF33">
    <property type="entry name" value="IMPORTIN-13"/>
    <property type="match status" value="1"/>
</dbReference>
<evidence type="ECO:0000256" key="2">
    <source>
        <dbReference type="ARBA" id="ARBA00007991"/>
    </source>
</evidence>
<dbReference type="GO" id="GO:0006606">
    <property type="term" value="P:protein import into nucleus"/>
    <property type="evidence" value="ECO:0007669"/>
    <property type="project" value="TreeGrafter"/>
</dbReference>
<evidence type="ECO:0000256" key="1">
    <source>
        <dbReference type="ARBA" id="ARBA00004123"/>
    </source>
</evidence>
<dbReference type="STRING" id="1537102.L0AWB1"/>
<keyword evidence="6" id="KW-1185">Reference proteome</keyword>
<evidence type="ECO:0000256" key="4">
    <source>
        <dbReference type="ARBA" id="ARBA00023242"/>
    </source>
</evidence>
<evidence type="ECO:0000256" key="3">
    <source>
        <dbReference type="ARBA" id="ARBA00022448"/>
    </source>
</evidence>
<evidence type="ECO:0008006" key="7">
    <source>
        <dbReference type="Google" id="ProtNLM"/>
    </source>
</evidence>
<sequence>MRVLESINELLYPTDQESQRNANTFLTKWQQTIEAWTESHSILHGDFPPEAKFIAAQTLRMKVLYDSYQLPSHCVLKLCESLLAYLNNDDLP</sequence>
<comment type="subcellular location">
    <subcellularLocation>
        <location evidence="1">Nucleus</location>
    </subcellularLocation>
</comment>